<sequence>MSKIDDYISKRSQDSSEFAQAVTQYNINLEVAVQVKQLRDSLGLTQRKFANLVNKPQSTIARIENGSFNASTMLLSEIAQAVNRKVKIESTHA</sequence>
<dbReference type="RefSeq" id="WP_090092996.1">
    <property type="nucleotide sequence ID" value="NZ_CBCRVU010000001.1"/>
</dbReference>
<name>A0A1I1SDD1_9LACO</name>
<dbReference type="AlphaFoldDB" id="A0A1I1SDD1"/>
<dbReference type="CDD" id="cd00093">
    <property type="entry name" value="HTH_XRE"/>
    <property type="match status" value="1"/>
</dbReference>
<reference evidence="3" key="1">
    <citation type="submission" date="2016-10" db="EMBL/GenBank/DDBJ databases">
        <authorList>
            <person name="Varghese N."/>
            <person name="Submissions S."/>
        </authorList>
    </citation>
    <scope>NUCLEOTIDE SEQUENCE [LARGE SCALE GENOMIC DNA]</scope>
    <source>
        <strain evidence="3">R-53102</strain>
    </source>
</reference>
<keyword evidence="2" id="KW-0238">DNA-binding</keyword>
<feature type="domain" description="HTH cro/C1-type" evidence="1">
    <location>
        <begin position="35"/>
        <end position="81"/>
    </location>
</feature>
<dbReference type="SMART" id="SM00530">
    <property type="entry name" value="HTH_XRE"/>
    <property type="match status" value="1"/>
</dbReference>
<dbReference type="Proteomes" id="UP000199599">
    <property type="component" value="Unassembled WGS sequence"/>
</dbReference>
<dbReference type="InterPro" id="IPR010982">
    <property type="entry name" value="Lambda_DNA-bd_dom_sf"/>
</dbReference>
<evidence type="ECO:0000313" key="3">
    <source>
        <dbReference type="Proteomes" id="UP000199599"/>
    </source>
</evidence>
<dbReference type="PROSITE" id="PS50943">
    <property type="entry name" value="HTH_CROC1"/>
    <property type="match status" value="1"/>
</dbReference>
<organism evidence="2 3">
    <name type="scientific">Lactobacillus bombicola</name>
    <dbReference type="NCBI Taxonomy" id="1505723"/>
    <lineage>
        <taxon>Bacteria</taxon>
        <taxon>Bacillati</taxon>
        <taxon>Bacillota</taxon>
        <taxon>Bacilli</taxon>
        <taxon>Lactobacillales</taxon>
        <taxon>Lactobacillaceae</taxon>
        <taxon>Lactobacillus</taxon>
    </lineage>
</organism>
<protein>
    <submittedName>
        <fullName evidence="2">DNA-binding transcriptional regulator, XRE-family HTH domain</fullName>
    </submittedName>
</protein>
<dbReference type="Pfam" id="PF01381">
    <property type="entry name" value="HTH_3"/>
    <property type="match status" value="1"/>
</dbReference>
<dbReference type="EMBL" id="FOMN01000004">
    <property type="protein sequence ID" value="SFD44486.1"/>
    <property type="molecule type" value="Genomic_DNA"/>
</dbReference>
<dbReference type="SUPFAM" id="SSF47413">
    <property type="entry name" value="lambda repressor-like DNA-binding domains"/>
    <property type="match status" value="1"/>
</dbReference>
<gene>
    <name evidence="2" type="ORF">SAMN04487792_0869</name>
</gene>
<dbReference type="STRING" id="1505723.SAMN04487792_0869"/>
<dbReference type="Gene3D" id="1.10.260.40">
    <property type="entry name" value="lambda repressor-like DNA-binding domains"/>
    <property type="match status" value="1"/>
</dbReference>
<accession>A0A1I1SDD1</accession>
<dbReference type="InterPro" id="IPR001387">
    <property type="entry name" value="Cro/C1-type_HTH"/>
</dbReference>
<evidence type="ECO:0000313" key="2">
    <source>
        <dbReference type="EMBL" id="SFD44486.1"/>
    </source>
</evidence>
<proteinExistence type="predicted"/>
<evidence type="ECO:0000259" key="1">
    <source>
        <dbReference type="PROSITE" id="PS50943"/>
    </source>
</evidence>
<dbReference type="GO" id="GO:0003677">
    <property type="term" value="F:DNA binding"/>
    <property type="evidence" value="ECO:0007669"/>
    <property type="project" value="UniProtKB-KW"/>
</dbReference>